<evidence type="ECO:0000256" key="1">
    <source>
        <dbReference type="PIRSR" id="PIRSR640198-1"/>
    </source>
</evidence>
<comment type="caution">
    <text evidence="5">The sequence shown here is derived from an EMBL/GenBank/DDBJ whole genome shotgun (WGS) entry which is preliminary data.</text>
</comment>
<dbReference type="EMBL" id="DVOT01000193">
    <property type="protein sequence ID" value="HIV28434.1"/>
    <property type="molecule type" value="Genomic_DNA"/>
</dbReference>
<dbReference type="Proteomes" id="UP000886884">
    <property type="component" value="Unassembled WGS sequence"/>
</dbReference>
<dbReference type="GO" id="GO:0005524">
    <property type="term" value="F:ATP binding"/>
    <property type="evidence" value="ECO:0007669"/>
    <property type="project" value="UniProtKB-KW"/>
</dbReference>
<dbReference type="AlphaFoldDB" id="A0A9D1TCY0"/>
<keyword evidence="2" id="KW-0067">ATP-binding</keyword>
<dbReference type="InterPro" id="IPR036388">
    <property type="entry name" value="WH-like_DNA-bd_sf"/>
</dbReference>
<dbReference type="InterPro" id="IPR036597">
    <property type="entry name" value="Fido-like_dom_sf"/>
</dbReference>
<dbReference type="Gene3D" id="1.10.10.10">
    <property type="entry name" value="Winged helix-like DNA-binding domain superfamily/Winged helix DNA-binding domain"/>
    <property type="match status" value="1"/>
</dbReference>
<dbReference type="InterPro" id="IPR036390">
    <property type="entry name" value="WH_DNA-bd_sf"/>
</dbReference>
<gene>
    <name evidence="5" type="ORF">IAA64_10705</name>
</gene>
<dbReference type="InterPro" id="IPR040198">
    <property type="entry name" value="Fido_containing"/>
</dbReference>
<keyword evidence="2" id="KW-0547">Nucleotide-binding</keyword>
<name>A0A9D1TCY0_9FIRM</name>
<feature type="site" description="Important for autoinhibition of adenylyltransferase activity" evidence="3">
    <location>
        <position position="57"/>
    </location>
</feature>
<dbReference type="SUPFAM" id="SSF140931">
    <property type="entry name" value="Fic-like"/>
    <property type="match status" value="1"/>
</dbReference>
<feature type="active site" evidence="1">
    <location>
        <position position="180"/>
    </location>
</feature>
<feature type="binding site" evidence="2">
    <location>
        <begin position="131"/>
        <end position="139"/>
    </location>
    <ligand>
        <name>ATP</name>
        <dbReference type="ChEBI" id="CHEBI:30616"/>
    </ligand>
</feature>
<dbReference type="Pfam" id="PF02661">
    <property type="entry name" value="Fic"/>
    <property type="match status" value="1"/>
</dbReference>
<reference evidence="5" key="1">
    <citation type="submission" date="2020-10" db="EMBL/GenBank/DDBJ databases">
        <authorList>
            <person name="Gilroy R."/>
        </authorList>
    </citation>
    <scope>NUCLEOTIDE SEQUENCE</scope>
    <source>
        <strain evidence="5">CHK183-6373</strain>
    </source>
</reference>
<evidence type="ECO:0000256" key="3">
    <source>
        <dbReference type="PIRSR" id="PIRSR640198-3"/>
    </source>
</evidence>
<dbReference type="PROSITE" id="PS51459">
    <property type="entry name" value="FIDO"/>
    <property type="match status" value="1"/>
</dbReference>
<evidence type="ECO:0000313" key="6">
    <source>
        <dbReference type="Proteomes" id="UP000886884"/>
    </source>
</evidence>
<protein>
    <submittedName>
        <fullName evidence="5">Fic family protein</fullName>
    </submittedName>
</protein>
<feature type="binding site" evidence="2">
    <location>
        <begin position="184"/>
        <end position="191"/>
    </location>
    <ligand>
        <name>ATP</name>
        <dbReference type="ChEBI" id="CHEBI:30616"/>
    </ligand>
</feature>
<evidence type="ECO:0000256" key="2">
    <source>
        <dbReference type="PIRSR" id="PIRSR640198-2"/>
    </source>
</evidence>
<evidence type="ECO:0000259" key="4">
    <source>
        <dbReference type="PROSITE" id="PS51459"/>
    </source>
</evidence>
<sequence>MEEMYAPPFRMTEEITNLVIEIGECVGKISVSDAATKDPKLRRVNRMQTIHATLAIEQNALTLEQVTAVIQGKRVLAPPQDICEVKNAYEAYEHMREFDPYSMEDLLKAHRFMMRGLVEEAGCLRTSNVGVYAQDRLAHMAPPAERVGDLLRQLFRWLRTSRLHPLVKSCIFHYELEFIHPFADGNGRMGRLWHCLILQRWQPFFAYLPIETLIHEKQEGYYQAIQAATAAGESAPFVAFLLQTIRAALAEFSSVSPARVGENVGEDVGESQPLEERCLDLLRRHPRMSARELAQALGVSARHVERLLAAGKKKGRLRRVGAARNGHWEVLKEE</sequence>
<proteinExistence type="predicted"/>
<dbReference type="PANTHER" id="PTHR13504">
    <property type="entry name" value="FIDO DOMAIN-CONTAINING PROTEIN DDB_G0283145"/>
    <property type="match status" value="1"/>
</dbReference>
<accession>A0A9D1TCY0</accession>
<reference evidence="5" key="2">
    <citation type="journal article" date="2021" name="PeerJ">
        <title>Extensive microbial diversity within the chicken gut microbiome revealed by metagenomics and culture.</title>
        <authorList>
            <person name="Gilroy R."/>
            <person name="Ravi A."/>
            <person name="Getino M."/>
            <person name="Pursley I."/>
            <person name="Horton D.L."/>
            <person name="Alikhan N.F."/>
            <person name="Baker D."/>
            <person name="Gharbi K."/>
            <person name="Hall N."/>
            <person name="Watson M."/>
            <person name="Adriaenssens E.M."/>
            <person name="Foster-Nyarko E."/>
            <person name="Jarju S."/>
            <person name="Secka A."/>
            <person name="Antonio M."/>
            <person name="Oren A."/>
            <person name="Chaudhuri R.R."/>
            <person name="La Ragione R."/>
            <person name="Hildebrand F."/>
            <person name="Pallen M.J."/>
        </authorList>
    </citation>
    <scope>NUCLEOTIDE SEQUENCE</scope>
    <source>
        <strain evidence="5">CHK183-6373</strain>
    </source>
</reference>
<feature type="domain" description="Fido" evidence="4">
    <location>
        <begin position="101"/>
        <end position="243"/>
    </location>
</feature>
<dbReference type="InterPro" id="IPR003812">
    <property type="entry name" value="Fido"/>
</dbReference>
<dbReference type="SUPFAM" id="SSF46785">
    <property type="entry name" value="Winged helix' DNA-binding domain"/>
    <property type="match status" value="1"/>
</dbReference>
<evidence type="ECO:0000313" key="5">
    <source>
        <dbReference type="EMBL" id="HIV28434.1"/>
    </source>
</evidence>
<organism evidence="5 6">
    <name type="scientific">Candidatus Ornithocaccomicrobium faecavium</name>
    <dbReference type="NCBI Taxonomy" id="2840890"/>
    <lineage>
        <taxon>Bacteria</taxon>
        <taxon>Bacillati</taxon>
        <taxon>Bacillota</taxon>
        <taxon>Clostridia</taxon>
        <taxon>Candidatus Ornithocaccomicrobium</taxon>
    </lineage>
</organism>
<dbReference type="PANTHER" id="PTHR13504:SF38">
    <property type="entry name" value="FIDO DOMAIN-CONTAINING PROTEIN"/>
    <property type="match status" value="1"/>
</dbReference>
<dbReference type="Gene3D" id="1.10.3290.10">
    <property type="entry name" value="Fido-like domain"/>
    <property type="match status" value="1"/>
</dbReference>
<feature type="binding site" evidence="2">
    <location>
        <begin position="221"/>
        <end position="222"/>
    </location>
    <ligand>
        <name>ATP</name>
        <dbReference type="ChEBI" id="CHEBI:30616"/>
    </ligand>
</feature>